<feature type="domain" description="Transposase IS204/IS1001/IS1096/IS1165 helix-turn-helix" evidence="2">
    <location>
        <begin position="2"/>
        <end position="34"/>
    </location>
</feature>
<accession>A0A346AYW8</accession>
<protein>
    <recommendedName>
        <fullName evidence="5">Transposase IS204/IS1001/IS1096/IS1165 DDE domain-containing protein</fullName>
    </recommendedName>
</protein>
<dbReference type="PANTHER" id="PTHR33498">
    <property type="entry name" value="TRANSPOSASE FOR INSERTION SEQUENCE ELEMENT IS1557"/>
    <property type="match status" value="1"/>
</dbReference>
<organism evidence="3 4">
    <name type="scientific">Megasphaera stantonii</name>
    <dbReference type="NCBI Taxonomy" id="2144175"/>
    <lineage>
        <taxon>Bacteria</taxon>
        <taxon>Bacillati</taxon>
        <taxon>Bacillota</taxon>
        <taxon>Negativicutes</taxon>
        <taxon>Veillonellales</taxon>
        <taxon>Veillonellaceae</taxon>
        <taxon>Megasphaera</taxon>
    </lineage>
</organism>
<dbReference type="InterPro" id="IPR032877">
    <property type="entry name" value="Transposase_HTH"/>
</dbReference>
<dbReference type="Pfam" id="PF01610">
    <property type="entry name" value="DDE_Tnp_ISL3"/>
    <property type="match status" value="1"/>
</dbReference>
<evidence type="ECO:0000313" key="4">
    <source>
        <dbReference type="Proteomes" id="UP000254337"/>
    </source>
</evidence>
<keyword evidence="4" id="KW-1185">Reference proteome</keyword>
<dbReference type="KEGG" id="meg:DKB62_05475"/>
<dbReference type="PANTHER" id="PTHR33498:SF1">
    <property type="entry name" value="TRANSPOSASE FOR INSERTION SEQUENCE ELEMENT IS1557"/>
    <property type="match status" value="1"/>
</dbReference>
<feature type="domain" description="Transposase IS204/IS1001/IS1096/IS1165 DDE" evidence="1">
    <location>
        <begin position="46"/>
        <end position="143"/>
    </location>
</feature>
<evidence type="ECO:0000313" key="3">
    <source>
        <dbReference type="EMBL" id="AXL21061.1"/>
    </source>
</evidence>
<dbReference type="InterPro" id="IPR047951">
    <property type="entry name" value="Transpos_ISL3"/>
</dbReference>
<evidence type="ECO:0000259" key="1">
    <source>
        <dbReference type="Pfam" id="PF01610"/>
    </source>
</evidence>
<dbReference type="EMBL" id="CP029462">
    <property type="protein sequence ID" value="AXL21061.1"/>
    <property type="molecule type" value="Genomic_DNA"/>
</dbReference>
<evidence type="ECO:0000259" key="2">
    <source>
        <dbReference type="Pfam" id="PF13542"/>
    </source>
</evidence>
<dbReference type="Proteomes" id="UP000254337">
    <property type="component" value="Chromosome"/>
</dbReference>
<proteinExistence type="predicted"/>
<dbReference type="OrthoDB" id="1627173at2"/>
<evidence type="ECO:0008006" key="5">
    <source>
        <dbReference type="Google" id="ProtNLM"/>
    </source>
</evidence>
<dbReference type="InterPro" id="IPR002560">
    <property type="entry name" value="Transposase_DDE"/>
</dbReference>
<name>A0A346AYW8_9FIRM</name>
<reference evidence="3 4" key="1">
    <citation type="submission" date="2018-05" db="EMBL/GenBank/DDBJ databases">
        <title>Complete genome sequence of Megasphaera sp. AJH120T, isolated from the ceca of a chicken.</title>
        <authorList>
            <person name="Maki J."/>
            <person name="Looft T."/>
        </authorList>
    </citation>
    <scope>NUCLEOTIDE SEQUENCE [LARGE SCALE GENOMIC DNA]</scope>
    <source>
        <strain evidence="3 4">AJH120</strain>
    </source>
</reference>
<dbReference type="AlphaFoldDB" id="A0A346AYW8"/>
<dbReference type="Pfam" id="PF13542">
    <property type="entry name" value="HTH_Tnp_ISL3"/>
    <property type="match status" value="1"/>
</dbReference>
<gene>
    <name evidence="3" type="ORF">DKB62_05475</name>
</gene>
<sequence length="143" mass="17197">MLILKECRQRQTFTSIAARYRVSVPTVIRYFDRIQYAKPTRLPWLLALDEFKGNAQGQKYQTSITNPFTHKILDILPNQNTQDIIKYFRSFPKKQRNRVRWVIMDISNLFRKVVQEVFPNAVIICDRFHIIRLVLRAMERVRK</sequence>